<protein>
    <recommendedName>
        <fullName evidence="8">BSD domain-containing protein</fullName>
    </recommendedName>
</protein>
<evidence type="ECO:0000313" key="10">
    <source>
        <dbReference type="Proteomes" id="UP001054902"/>
    </source>
</evidence>
<dbReference type="Pfam" id="PF03909">
    <property type="entry name" value="BSD"/>
    <property type="match status" value="1"/>
</dbReference>
<dbReference type="EMBL" id="BLLK01000020">
    <property type="protein sequence ID" value="GFH45443.1"/>
    <property type="molecule type" value="Genomic_DNA"/>
</dbReference>
<name>A0AAD3CGJ7_9STRA</name>
<dbReference type="AlphaFoldDB" id="A0AAD3CGJ7"/>
<feature type="region of interest" description="Disordered" evidence="7">
    <location>
        <begin position="260"/>
        <end position="326"/>
    </location>
</feature>
<dbReference type="Pfam" id="PF08567">
    <property type="entry name" value="PH_TFIIH"/>
    <property type="match status" value="1"/>
</dbReference>
<dbReference type="Gene3D" id="2.30.29.30">
    <property type="entry name" value="Pleckstrin-homology domain (PH domain)/Phosphotyrosine-binding domain (PTB)"/>
    <property type="match status" value="1"/>
</dbReference>
<evidence type="ECO:0000256" key="3">
    <source>
        <dbReference type="ARBA" id="ARBA00022737"/>
    </source>
</evidence>
<dbReference type="GO" id="GO:0006351">
    <property type="term" value="P:DNA-templated transcription"/>
    <property type="evidence" value="ECO:0007669"/>
    <property type="project" value="InterPro"/>
</dbReference>
<keyword evidence="4" id="KW-0805">Transcription regulation</keyword>
<dbReference type="SUPFAM" id="SSF50729">
    <property type="entry name" value="PH domain-like"/>
    <property type="match status" value="1"/>
</dbReference>
<dbReference type="PROSITE" id="PS50858">
    <property type="entry name" value="BSD"/>
    <property type="match status" value="1"/>
</dbReference>
<feature type="domain" description="BSD" evidence="8">
    <location>
        <begin position="203"/>
        <end position="244"/>
    </location>
</feature>
<keyword evidence="3" id="KW-0677">Repeat</keyword>
<sequence>MNGSSNHNGDSANTLSIQSSSYVRVLHKKKNGTLILTDPFFTFYITGTNDKLEYAWDNILKHQVSPETHPKHLLKIILQSVGAQSKKKSLTYEFESRNELEKIRKDISSRLTNARKINALNAQNSKEQSRKRKLDLGSEQSGKRGADNAMDEHDFWSTHSKQVSNQCAKIHGFVARGIPSAMKSSLDIQIQGNVSKPIKLGVEEMRQIFIMYPAVHDAYEEKVPLELSEEQFWRKYLESEFFHRDRGRIGVSAKQIFNSSSATNETTANEADGDDDKDGNEKEGDDDGKDEENAKKALEEDNKVAKEREESARMGAASSNDIFSRKEIELQQRQKRMQKNRDKTTPSKNNVAIGQFDLLATINTERGSKLLLNSNDLHPFDDRGKKVIEKYNRHWAMVLNPDDACAGCDLSTLARNSSKYTLEDDDDAKVNGGSSREMTRLVGFASTDSNFVDHVKGIGRQTKVGANVTDDEERVRFEELKLNNLDAYEQGMMQNKAAPIHSSNSKDQDAMFAKVAKSQVNALLEQFMDRNKSADESNTYKIQSSLPDSKFGKNLLMALTNHMIKSSMTEKDTVKMTKALPEKFRNDLISYTRRSHELLRHFFALRYIIGKDSSKNSKSSQKLKKIVQSLEVVYREMESMRKELPQGDLGEQMRKMCLPIMDQLDWAFKLNREHSGIGGGGFVTVT</sequence>
<dbReference type="PANTHER" id="PTHR12856">
    <property type="entry name" value="TRANSCRIPTION INITIATION FACTOR IIH-RELATED"/>
    <property type="match status" value="1"/>
</dbReference>
<comment type="similarity">
    <text evidence="2">Belongs to the TFB1 family.</text>
</comment>
<comment type="subcellular location">
    <subcellularLocation>
        <location evidence="1">Nucleus</location>
    </subcellularLocation>
</comment>
<accession>A0AAD3CGJ7</accession>
<evidence type="ECO:0000256" key="2">
    <source>
        <dbReference type="ARBA" id="ARBA00009448"/>
    </source>
</evidence>
<dbReference type="InterPro" id="IPR027079">
    <property type="entry name" value="Tfb1/GTF2H1"/>
</dbReference>
<dbReference type="GO" id="GO:0006289">
    <property type="term" value="P:nucleotide-excision repair"/>
    <property type="evidence" value="ECO:0007669"/>
    <property type="project" value="InterPro"/>
</dbReference>
<evidence type="ECO:0000256" key="7">
    <source>
        <dbReference type="SAM" id="MobiDB-lite"/>
    </source>
</evidence>
<proteinExistence type="inferred from homology"/>
<evidence type="ECO:0000256" key="6">
    <source>
        <dbReference type="ARBA" id="ARBA00023242"/>
    </source>
</evidence>
<organism evidence="9 10">
    <name type="scientific">Chaetoceros tenuissimus</name>
    <dbReference type="NCBI Taxonomy" id="426638"/>
    <lineage>
        <taxon>Eukaryota</taxon>
        <taxon>Sar</taxon>
        <taxon>Stramenopiles</taxon>
        <taxon>Ochrophyta</taxon>
        <taxon>Bacillariophyta</taxon>
        <taxon>Coscinodiscophyceae</taxon>
        <taxon>Chaetocerotophycidae</taxon>
        <taxon>Chaetocerotales</taxon>
        <taxon>Chaetocerotaceae</taxon>
        <taxon>Chaetoceros</taxon>
    </lineage>
</organism>
<feature type="compositionally biased region" description="Acidic residues" evidence="7">
    <location>
        <begin position="271"/>
        <end position="290"/>
    </location>
</feature>
<dbReference type="GO" id="GO:0000439">
    <property type="term" value="C:transcription factor TFIIH core complex"/>
    <property type="evidence" value="ECO:0007669"/>
    <property type="project" value="InterPro"/>
</dbReference>
<keyword evidence="10" id="KW-1185">Reference proteome</keyword>
<evidence type="ECO:0000313" key="9">
    <source>
        <dbReference type="EMBL" id="GFH45443.1"/>
    </source>
</evidence>
<dbReference type="InterPro" id="IPR005607">
    <property type="entry name" value="BSD_dom"/>
</dbReference>
<comment type="caution">
    <text evidence="9">The sequence shown here is derived from an EMBL/GenBank/DDBJ whole genome shotgun (WGS) entry which is preliminary data.</text>
</comment>
<keyword evidence="6" id="KW-0539">Nucleus</keyword>
<dbReference type="InterPro" id="IPR013876">
    <property type="entry name" value="TFIIH_BTF_p62_N"/>
</dbReference>
<keyword evidence="5" id="KW-0804">Transcription</keyword>
<feature type="compositionally biased region" description="Basic and acidic residues" evidence="7">
    <location>
        <begin position="291"/>
        <end position="312"/>
    </location>
</feature>
<evidence type="ECO:0000256" key="1">
    <source>
        <dbReference type="ARBA" id="ARBA00004123"/>
    </source>
</evidence>
<feature type="region of interest" description="Disordered" evidence="7">
    <location>
        <begin position="118"/>
        <end position="149"/>
    </location>
</feature>
<evidence type="ECO:0000256" key="4">
    <source>
        <dbReference type="ARBA" id="ARBA00023015"/>
    </source>
</evidence>
<dbReference type="Proteomes" id="UP001054902">
    <property type="component" value="Unassembled WGS sequence"/>
</dbReference>
<reference evidence="9 10" key="1">
    <citation type="journal article" date="2021" name="Sci. Rep.">
        <title>The genome of the diatom Chaetoceros tenuissimus carries an ancient integrated fragment of an extant virus.</title>
        <authorList>
            <person name="Hongo Y."/>
            <person name="Kimura K."/>
            <person name="Takaki Y."/>
            <person name="Yoshida Y."/>
            <person name="Baba S."/>
            <person name="Kobayashi G."/>
            <person name="Nagasaki K."/>
            <person name="Hano T."/>
            <person name="Tomaru Y."/>
        </authorList>
    </citation>
    <scope>NUCLEOTIDE SEQUENCE [LARGE SCALE GENOMIC DNA]</scope>
    <source>
        <strain evidence="9 10">NIES-3715</strain>
    </source>
</reference>
<dbReference type="InterPro" id="IPR011993">
    <property type="entry name" value="PH-like_dom_sf"/>
</dbReference>
<evidence type="ECO:0000256" key="5">
    <source>
        <dbReference type="ARBA" id="ARBA00023163"/>
    </source>
</evidence>
<gene>
    <name evidence="9" type="ORF">CTEN210_01917</name>
</gene>
<evidence type="ECO:0000259" key="8">
    <source>
        <dbReference type="PROSITE" id="PS50858"/>
    </source>
</evidence>